<evidence type="ECO:0008006" key="3">
    <source>
        <dbReference type="Google" id="ProtNLM"/>
    </source>
</evidence>
<reference evidence="1 2" key="1">
    <citation type="journal article" date="2019" name="Int. J. Syst. Evol. Microbiol.">
        <title>The Global Catalogue of Microorganisms (GCM) 10K type strain sequencing project: providing services to taxonomists for standard genome sequencing and annotation.</title>
        <authorList>
            <consortium name="The Broad Institute Genomics Platform"/>
            <consortium name="The Broad Institute Genome Sequencing Center for Infectious Disease"/>
            <person name="Wu L."/>
            <person name="Ma J."/>
        </authorList>
    </citation>
    <scope>NUCLEOTIDE SEQUENCE [LARGE SCALE GENOMIC DNA]</scope>
    <source>
        <strain evidence="1 2">JCM 3272</strain>
    </source>
</reference>
<sequence>MIALRLAGVVAAGAVGVSALLMSSGARVLPAAAPSPSMAPPPAYPSPVVTGPGSQAVNCAAIPNATTGQPLSDSPGDLVPAGVVAVTRCDTPLTTPPPTVAPPEVLTEHVDSFVRLLNTLPAVPAGQACFHIAFPTQLSFVFSFDPSLRRPPQVLVVDRGCAALVTTTADGITTRARSYAQLDPMPIFDKLWAAQPPP</sequence>
<dbReference type="Proteomes" id="UP001501444">
    <property type="component" value="Unassembled WGS sequence"/>
</dbReference>
<evidence type="ECO:0000313" key="1">
    <source>
        <dbReference type="EMBL" id="GAA2383848.1"/>
    </source>
</evidence>
<organism evidence="1 2">
    <name type="scientific">Dactylosporangium salmoneum</name>
    <dbReference type="NCBI Taxonomy" id="53361"/>
    <lineage>
        <taxon>Bacteria</taxon>
        <taxon>Bacillati</taxon>
        <taxon>Actinomycetota</taxon>
        <taxon>Actinomycetes</taxon>
        <taxon>Micromonosporales</taxon>
        <taxon>Micromonosporaceae</taxon>
        <taxon>Dactylosporangium</taxon>
    </lineage>
</organism>
<accession>A0ABN3HMM5</accession>
<evidence type="ECO:0000313" key="2">
    <source>
        <dbReference type="Proteomes" id="UP001501444"/>
    </source>
</evidence>
<comment type="caution">
    <text evidence="1">The sequence shown here is derived from an EMBL/GenBank/DDBJ whole genome shotgun (WGS) entry which is preliminary data.</text>
</comment>
<keyword evidence="2" id="KW-1185">Reference proteome</keyword>
<protein>
    <recommendedName>
        <fullName evidence="3">Lipoprotein</fullName>
    </recommendedName>
</protein>
<gene>
    <name evidence="1" type="ORF">GCM10010170_092930</name>
</gene>
<name>A0ABN3HMM5_9ACTN</name>
<dbReference type="EMBL" id="BAAARV010000094">
    <property type="protein sequence ID" value="GAA2383848.1"/>
    <property type="molecule type" value="Genomic_DNA"/>
</dbReference>
<proteinExistence type="predicted"/>
<dbReference type="RefSeq" id="WP_344619108.1">
    <property type="nucleotide sequence ID" value="NZ_BAAARV010000094.1"/>
</dbReference>